<dbReference type="AlphaFoldDB" id="A0A7G9RCI6"/>
<protein>
    <submittedName>
        <fullName evidence="1">Uncharacterized protein</fullName>
    </submittedName>
</protein>
<organism evidence="1 2">
    <name type="scientific">Nocardioides mesophilus</name>
    <dbReference type="NCBI Taxonomy" id="433659"/>
    <lineage>
        <taxon>Bacteria</taxon>
        <taxon>Bacillati</taxon>
        <taxon>Actinomycetota</taxon>
        <taxon>Actinomycetes</taxon>
        <taxon>Propionibacteriales</taxon>
        <taxon>Nocardioidaceae</taxon>
        <taxon>Nocardioides</taxon>
    </lineage>
</organism>
<sequence>MRLFARGPVVPDEVLRRAGLPSGEKVLAACPTRDASWLLGTRTAFVAVPAEGEPTRIPWERVESADWSREDERLRVNEVGDFGHLRPVHIFTVDEPATLLPFVRERVTATVVLQRRVTVRGRQGLTVIGRRTPDGGEITWAYQLDPGLDPDDPEVRRLAEAGLRAAAEELGLS</sequence>
<dbReference type="EMBL" id="CP060713">
    <property type="protein sequence ID" value="QNN53311.1"/>
    <property type="molecule type" value="Genomic_DNA"/>
</dbReference>
<keyword evidence="2" id="KW-1185">Reference proteome</keyword>
<proteinExistence type="predicted"/>
<evidence type="ECO:0000313" key="2">
    <source>
        <dbReference type="Proteomes" id="UP000515947"/>
    </source>
</evidence>
<name>A0A7G9RCI6_9ACTN</name>
<reference evidence="1 2" key="1">
    <citation type="submission" date="2020-08" db="EMBL/GenBank/DDBJ databases">
        <title>Genome sequence of Nocardioides mesophilus KACC 16243T.</title>
        <authorList>
            <person name="Hyun D.-W."/>
            <person name="Bae J.-W."/>
        </authorList>
    </citation>
    <scope>NUCLEOTIDE SEQUENCE [LARGE SCALE GENOMIC DNA]</scope>
    <source>
        <strain evidence="1 2">KACC 16243</strain>
    </source>
</reference>
<dbReference type="KEGG" id="nmes:H9L09_02200"/>
<dbReference type="RefSeq" id="WP_187579153.1">
    <property type="nucleotide sequence ID" value="NZ_CP060713.1"/>
</dbReference>
<accession>A0A7G9RCI6</accession>
<dbReference type="Proteomes" id="UP000515947">
    <property type="component" value="Chromosome"/>
</dbReference>
<evidence type="ECO:0000313" key="1">
    <source>
        <dbReference type="EMBL" id="QNN53311.1"/>
    </source>
</evidence>
<gene>
    <name evidence="1" type="ORF">H9L09_02200</name>
</gene>